<dbReference type="EMBL" id="JAFCIX010000545">
    <property type="protein sequence ID" value="KAH6588037.1"/>
    <property type="molecule type" value="Genomic_DNA"/>
</dbReference>
<evidence type="ECO:0000313" key="3">
    <source>
        <dbReference type="Proteomes" id="UP001648503"/>
    </source>
</evidence>
<protein>
    <recommendedName>
        <fullName evidence="4">Pentacotripeptide-repeat region of PRORP domain-containing protein</fullName>
    </recommendedName>
</protein>
<proteinExistence type="predicted"/>
<accession>A0ABQ8EX35</accession>
<keyword evidence="1" id="KW-0175">Coiled coil</keyword>
<reference evidence="2 3" key="1">
    <citation type="submission" date="2021-02" db="EMBL/GenBank/DDBJ databases">
        <title>Variation within the Batrachochytrium salamandrivorans European outbreak.</title>
        <authorList>
            <person name="Kelly M."/>
            <person name="Pasmans F."/>
            <person name="Shea T.P."/>
            <person name="Munoz J.F."/>
            <person name="Carranza S."/>
            <person name="Cuomo C.A."/>
            <person name="Martel A."/>
        </authorList>
    </citation>
    <scope>NUCLEOTIDE SEQUENCE [LARGE SCALE GENOMIC DNA]</scope>
    <source>
        <strain evidence="2 3">AMFP18/2</strain>
    </source>
</reference>
<gene>
    <name evidence="2" type="ORF">BASA50_010900</name>
</gene>
<dbReference type="Proteomes" id="UP001648503">
    <property type="component" value="Unassembled WGS sequence"/>
</dbReference>
<evidence type="ECO:0000313" key="2">
    <source>
        <dbReference type="EMBL" id="KAH6588037.1"/>
    </source>
</evidence>
<dbReference type="InterPro" id="IPR002885">
    <property type="entry name" value="PPR_rpt"/>
</dbReference>
<dbReference type="Gene3D" id="1.25.40.10">
    <property type="entry name" value="Tetratricopeptide repeat domain"/>
    <property type="match status" value="1"/>
</dbReference>
<dbReference type="Pfam" id="PF01535">
    <property type="entry name" value="PPR"/>
    <property type="match status" value="1"/>
</dbReference>
<sequence>MLSTYCISRTCITGIPYDTRARYALLLLQKKNRHPVVSIRHCLCRITTTTTPTTTIITERLDHTKARVMVPETGPEIDTITHKLAASSTLTSRYPSSHVISLNRIGGMIQRNRELRQKPEFLQQVPTVANLQYMLDKQNFVTAFGIYKRIEHRDSSELAQLPMSYFVTLSQALRHNTNGMLRSMSSMHRMEMAASVLYKMTALGIRCDFYTLRLSVDIHACCGDIAGAKAAYDQICQQSFDTEEPLLLGYMCKAYLLAGQDAKGLQFFKRQIKVDPTQRPYNMLIKAYAKRNDNVGVLTMLKELNLKQFQIDTTLLAVLCDFYCRRGDYKQALQHMSEFISKGYSMTPALYTLQLKAYNGVGDFQSATDLLSDIRSKHIHVDHSMLLEEIRTHAGMGKPDLMWKAYGMVKSTSNVNERGLAAMAKSIGSLTGTHAVDKIIREATKVGCQTFSVARDLISGYASLGDAGSVKLLISEANKTTRNFSLRVHAEVVRAYNTAGDIDGGLAYAHMLFRTGQHVHIDIWYMVLCSMFEHDHKDVESVVTHIQGKYPRTIVSEKLEQARARANRLRETRKNSNNRKEEE</sequence>
<comment type="caution">
    <text evidence="2">The sequence shown here is derived from an EMBL/GenBank/DDBJ whole genome shotgun (WGS) entry which is preliminary data.</text>
</comment>
<evidence type="ECO:0000256" key="1">
    <source>
        <dbReference type="SAM" id="Coils"/>
    </source>
</evidence>
<organism evidence="2 3">
    <name type="scientific">Batrachochytrium salamandrivorans</name>
    <dbReference type="NCBI Taxonomy" id="1357716"/>
    <lineage>
        <taxon>Eukaryota</taxon>
        <taxon>Fungi</taxon>
        <taxon>Fungi incertae sedis</taxon>
        <taxon>Chytridiomycota</taxon>
        <taxon>Chytridiomycota incertae sedis</taxon>
        <taxon>Chytridiomycetes</taxon>
        <taxon>Rhizophydiales</taxon>
        <taxon>Rhizophydiales incertae sedis</taxon>
        <taxon>Batrachochytrium</taxon>
    </lineage>
</organism>
<dbReference type="InterPro" id="IPR011990">
    <property type="entry name" value="TPR-like_helical_dom_sf"/>
</dbReference>
<evidence type="ECO:0008006" key="4">
    <source>
        <dbReference type="Google" id="ProtNLM"/>
    </source>
</evidence>
<keyword evidence="3" id="KW-1185">Reference proteome</keyword>
<dbReference type="SUPFAM" id="SSF48452">
    <property type="entry name" value="TPR-like"/>
    <property type="match status" value="1"/>
</dbReference>
<name>A0ABQ8EX35_9FUNG</name>
<feature type="coiled-coil region" evidence="1">
    <location>
        <begin position="552"/>
        <end position="579"/>
    </location>
</feature>
<dbReference type="PANTHER" id="PTHR46862:SF3">
    <property type="entry name" value="OS07G0661900 PROTEIN"/>
    <property type="match status" value="1"/>
</dbReference>
<dbReference type="PANTHER" id="PTHR46862">
    <property type="entry name" value="OS07G0661900 PROTEIN"/>
    <property type="match status" value="1"/>
</dbReference>